<dbReference type="Proteomes" id="UP000028725">
    <property type="component" value="Unassembled WGS sequence"/>
</dbReference>
<name>A0A085WIF8_9BACT</name>
<reference evidence="2 3" key="1">
    <citation type="submission" date="2014-04" db="EMBL/GenBank/DDBJ databases">
        <title>Genome assembly of Hyalangium minutum DSM 14724.</title>
        <authorList>
            <person name="Sharma G."/>
            <person name="Subramanian S."/>
        </authorList>
    </citation>
    <scope>NUCLEOTIDE SEQUENCE [LARGE SCALE GENOMIC DNA]</scope>
    <source>
        <strain evidence="2 3">DSM 14724</strain>
    </source>
</reference>
<protein>
    <submittedName>
        <fullName evidence="2">Uncharacterized protein</fullName>
    </submittedName>
</protein>
<dbReference type="EMBL" id="JMCB01000008">
    <property type="protein sequence ID" value="KFE67471.1"/>
    <property type="molecule type" value="Genomic_DNA"/>
</dbReference>
<gene>
    <name evidence="2" type="ORF">DB31_8824</name>
</gene>
<accession>A0A085WIF8</accession>
<feature type="region of interest" description="Disordered" evidence="1">
    <location>
        <begin position="39"/>
        <end position="62"/>
    </location>
</feature>
<evidence type="ECO:0000313" key="3">
    <source>
        <dbReference type="Proteomes" id="UP000028725"/>
    </source>
</evidence>
<evidence type="ECO:0000256" key="1">
    <source>
        <dbReference type="SAM" id="MobiDB-lite"/>
    </source>
</evidence>
<dbReference type="STRING" id="394096.DB31_8824"/>
<comment type="caution">
    <text evidence="2">The sequence shown here is derived from an EMBL/GenBank/DDBJ whole genome shotgun (WGS) entry which is preliminary data.</text>
</comment>
<keyword evidence="3" id="KW-1185">Reference proteome</keyword>
<evidence type="ECO:0000313" key="2">
    <source>
        <dbReference type="EMBL" id="KFE67471.1"/>
    </source>
</evidence>
<organism evidence="2 3">
    <name type="scientific">Hyalangium minutum</name>
    <dbReference type="NCBI Taxonomy" id="394096"/>
    <lineage>
        <taxon>Bacteria</taxon>
        <taxon>Pseudomonadati</taxon>
        <taxon>Myxococcota</taxon>
        <taxon>Myxococcia</taxon>
        <taxon>Myxococcales</taxon>
        <taxon>Cystobacterineae</taxon>
        <taxon>Archangiaceae</taxon>
        <taxon>Hyalangium</taxon>
    </lineage>
</organism>
<dbReference type="AlphaFoldDB" id="A0A085WIF8"/>
<proteinExistence type="predicted"/>
<sequence>MGSRPTIEHDARPAWGTHLDARGVTAIAQGGGTRLWQGTTGAPEADAHAALSPGRPLLMSAQ</sequence>